<sequence>MCVEVREGERGEAAHAQQLLSLTADPVQHSRFQTHRSAAFSIALPHPDIYTGGNTLLKNKPSNMSVGNDFGNPLRKFKLVFLGEQSVGKTSLITRFMYDSFDNTYQ</sequence>
<keyword evidence="2" id="KW-1185">Reference proteome</keyword>
<feature type="non-terminal residue" evidence="1">
    <location>
        <position position="106"/>
    </location>
</feature>
<accession>A0ABR3N7P6</accession>
<reference evidence="1 2" key="1">
    <citation type="submission" date="2023-09" db="EMBL/GenBank/DDBJ databases">
        <authorList>
            <person name="Wang M."/>
        </authorList>
    </citation>
    <scope>NUCLEOTIDE SEQUENCE [LARGE SCALE GENOMIC DNA]</scope>
    <source>
        <strain evidence="1">GT-2023</strain>
        <tissue evidence="1">Liver</tissue>
    </source>
</reference>
<comment type="caution">
    <text evidence="1">The sequence shown here is derived from an EMBL/GenBank/DDBJ whole genome shotgun (WGS) entry which is preliminary data.</text>
</comment>
<gene>
    <name evidence="1" type="ORF">QQF64_028736</name>
</gene>
<dbReference type="Pfam" id="PF08477">
    <property type="entry name" value="Roc"/>
    <property type="match status" value="1"/>
</dbReference>
<organism evidence="1 2">
    <name type="scientific">Cirrhinus molitorella</name>
    <name type="common">mud carp</name>
    <dbReference type="NCBI Taxonomy" id="172907"/>
    <lineage>
        <taxon>Eukaryota</taxon>
        <taxon>Metazoa</taxon>
        <taxon>Chordata</taxon>
        <taxon>Craniata</taxon>
        <taxon>Vertebrata</taxon>
        <taxon>Euteleostomi</taxon>
        <taxon>Actinopterygii</taxon>
        <taxon>Neopterygii</taxon>
        <taxon>Teleostei</taxon>
        <taxon>Ostariophysi</taxon>
        <taxon>Cypriniformes</taxon>
        <taxon>Cyprinidae</taxon>
        <taxon>Labeoninae</taxon>
        <taxon>Labeonini</taxon>
        <taxon>Cirrhinus</taxon>
    </lineage>
</organism>
<dbReference type="PRINTS" id="PR00449">
    <property type="entry name" value="RASTRNSFRMNG"/>
</dbReference>
<dbReference type="EMBL" id="JAYMGO010000006">
    <property type="protein sequence ID" value="KAL1272874.1"/>
    <property type="molecule type" value="Genomic_DNA"/>
</dbReference>
<name>A0ABR3N7P6_9TELE</name>
<dbReference type="SUPFAM" id="SSF52540">
    <property type="entry name" value="P-loop containing nucleoside triphosphate hydrolases"/>
    <property type="match status" value="1"/>
</dbReference>
<dbReference type="Proteomes" id="UP001558613">
    <property type="component" value="Unassembled WGS sequence"/>
</dbReference>
<evidence type="ECO:0000313" key="2">
    <source>
        <dbReference type="Proteomes" id="UP001558613"/>
    </source>
</evidence>
<dbReference type="InterPro" id="IPR027417">
    <property type="entry name" value="P-loop_NTPase"/>
</dbReference>
<evidence type="ECO:0000313" key="1">
    <source>
        <dbReference type="EMBL" id="KAL1272874.1"/>
    </source>
</evidence>
<dbReference type="Gene3D" id="3.40.50.300">
    <property type="entry name" value="P-loop containing nucleotide triphosphate hydrolases"/>
    <property type="match status" value="1"/>
</dbReference>
<protein>
    <submittedName>
        <fullName evidence="1">Uncharacterized protein</fullName>
    </submittedName>
</protein>
<proteinExistence type="predicted"/>